<evidence type="ECO:0000313" key="3">
    <source>
        <dbReference type="EMBL" id="KAI9561734.1"/>
    </source>
</evidence>
<keyword evidence="4" id="KW-1185">Reference proteome</keyword>
<evidence type="ECO:0000256" key="2">
    <source>
        <dbReference type="SAM" id="Phobius"/>
    </source>
</evidence>
<feature type="compositionally biased region" description="Polar residues" evidence="1">
    <location>
        <begin position="69"/>
        <end position="82"/>
    </location>
</feature>
<evidence type="ECO:0000313" key="4">
    <source>
        <dbReference type="Proteomes" id="UP000820818"/>
    </source>
</evidence>
<gene>
    <name evidence="3" type="ORF">GHT06_012695</name>
</gene>
<evidence type="ECO:0000256" key="1">
    <source>
        <dbReference type="SAM" id="MobiDB-lite"/>
    </source>
</evidence>
<comment type="caution">
    <text evidence="3">The sequence shown here is derived from an EMBL/GenBank/DDBJ whole genome shotgun (WGS) entry which is preliminary data.</text>
</comment>
<keyword evidence="2" id="KW-1133">Transmembrane helix</keyword>
<feature type="transmembrane region" description="Helical" evidence="2">
    <location>
        <begin position="20"/>
        <end position="42"/>
    </location>
</feature>
<protein>
    <submittedName>
        <fullName evidence="3">Uncharacterized protein</fullName>
    </submittedName>
</protein>
<keyword evidence="2" id="KW-0812">Transmembrane</keyword>
<accession>A0AAD5PZ81</accession>
<feature type="region of interest" description="Disordered" evidence="1">
    <location>
        <begin position="57"/>
        <end position="82"/>
    </location>
</feature>
<organism evidence="3 4">
    <name type="scientific">Daphnia sinensis</name>
    <dbReference type="NCBI Taxonomy" id="1820382"/>
    <lineage>
        <taxon>Eukaryota</taxon>
        <taxon>Metazoa</taxon>
        <taxon>Ecdysozoa</taxon>
        <taxon>Arthropoda</taxon>
        <taxon>Crustacea</taxon>
        <taxon>Branchiopoda</taxon>
        <taxon>Diplostraca</taxon>
        <taxon>Cladocera</taxon>
        <taxon>Anomopoda</taxon>
        <taxon>Daphniidae</taxon>
        <taxon>Daphnia</taxon>
        <taxon>Daphnia similis group</taxon>
    </lineage>
</organism>
<proteinExistence type="predicted"/>
<dbReference type="AlphaFoldDB" id="A0AAD5PZ81"/>
<dbReference type="EMBL" id="WJBH02000003">
    <property type="protein sequence ID" value="KAI9561734.1"/>
    <property type="molecule type" value="Genomic_DNA"/>
</dbReference>
<sequence>MENRRPPKPRRLRGTAANAFGTKFALGFLGVAAVIGVTIHFFGKNQLSSNLAKHGLYSTGIQRSPRKPFNSSSTIFDQPQQD</sequence>
<reference evidence="3 4" key="1">
    <citation type="submission" date="2022-05" db="EMBL/GenBank/DDBJ databases">
        <title>A multi-omics perspective on studying reproductive biology in Daphnia sinensis.</title>
        <authorList>
            <person name="Jia J."/>
        </authorList>
    </citation>
    <scope>NUCLEOTIDE SEQUENCE [LARGE SCALE GENOMIC DNA]</scope>
    <source>
        <strain evidence="3 4">WSL</strain>
    </source>
</reference>
<dbReference type="Proteomes" id="UP000820818">
    <property type="component" value="Linkage Group LG3"/>
</dbReference>
<name>A0AAD5PZ81_9CRUS</name>
<keyword evidence="2" id="KW-0472">Membrane</keyword>